<dbReference type="InterPro" id="IPR029063">
    <property type="entry name" value="SAM-dependent_MTases_sf"/>
</dbReference>
<evidence type="ECO:0000259" key="4">
    <source>
        <dbReference type="Pfam" id="PF08241"/>
    </source>
</evidence>
<protein>
    <submittedName>
        <fullName evidence="5">Trans-aconitate 2-methyltransferase</fullName>
        <ecNumber evidence="5">2.1.1.144</ecNumber>
    </submittedName>
</protein>
<evidence type="ECO:0000256" key="3">
    <source>
        <dbReference type="ARBA" id="ARBA00022679"/>
    </source>
</evidence>
<dbReference type="PATRIC" id="fig|1434107.4.peg.219"/>
<dbReference type="STRING" id="1434107.MSBR3_0169"/>
<dbReference type="CDD" id="cd02440">
    <property type="entry name" value="AdoMet_MTases"/>
    <property type="match status" value="1"/>
</dbReference>
<evidence type="ECO:0000313" key="5">
    <source>
        <dbReference type="EMBL" id="AKB80747.1"/>
    </source>
</evidence>
<dbReference type="PANTHER" id="PTHR44942">
    <property type="entry name" value="METHYLTRANSF_11 DOMAIN-CONTAINING PROTEIN"/>
    <property type="match status" value="1"/>
</dbReference>
<evidence type="ECO:0000313" key="6">
    <source>
        <dbReference type="Proteomes" id="UP000033066"/>
    </source>
</evidence>
<dbReference type="SUPFAM" id="SSF53335">
    <property type="entry name" value="S-adenosyl-L-methionine-dependent methyltransferases"/>
    <property type="match status" value="1"/>
</dbReference>
<dbReference type="GO" id="GO:0032259">
    <property type="term" value="P:methylation"/>
    <property type="evidence" value="ECO:0007669"/>
    <property type="project" value="UniProtKB-KW"/>
</dbReference>
<gene>
    <name evidence="5" type="ORF">MSBR3_0169</name>
</gene>
<keyword evidence="6" id="KW-1185">Reference proteome</keyword>
<reference evidence="5" key="1">
    <citation type="submission" date="2014-07" db="EMBL/GenBank/DDBJ databases">
        <title>Methanogenic archaea and the global carbon cycle.</title>
        <authorList>
            <person name="Henriksen J.R."/>
            <person name="Luke J."/>
            <person name="Reinhart S."/>
            <person name="Benedict M.N."/>
            <person name="Youngblut N.D."/>
            <person name="Metcalf M.E."/>
            <person name="Whitaker R.J."/>
            <person name="Metcalf W.W."/>
        </authorList>
    </citation>
    <scope>NUCLEOTIDE SEQUENCE [LARGE SCALE GENOMIC DNA]</scope>
    <source>
        <strain evidence="5">3</strain>
    </source>
</reference>
<proteinExistence type="inferred from homology"/>
<keyword evidence="3 5" id="KW-0808">Transferase</keyword>
<organism evidence="5 6">
    <name type="scientific">Methanosarcina barkeri 3</name>
    <dbReference type="NCBI Taxonomy" id="1434107"/>
    <lineage>
        <taxon>Archaea</taxon>
        <taxon>Methanobacteriati</taxon>
        <taxon>Methanobacteriota</taxon>
        <taxon>Stenosarchaea group</taxon>
        <taxon>Methanomicrobia</taxon>
        <taxon>Methanosarcinales</taxon>
        <taxon>Methanosarcinaceae</taxon>
        <taxon>Methanosarcina</taxon>
    </lineage>
</organism>
<evidence type="ECO:0000256" key="1">
    <source>
        <dbReference type="ARBA" id="ARBA00008361"/>
    </source>
</evidence>
<dbReference type="EC" id="2.1.1.144" evidence="5"/>
<dbReference type="Pfam" id="PF08241">
    <property type="entry name" value="Methyltransf_11"/>
    <property type="match status" value="1"/>
</dbReference>
<keyword evidence="2 5" id="KW-0489">Methyltransferase</keyword>
<dbReference type="GeneID" id="24787608"/>
<accession>A0A0E3SJD9</accession>
<dbReference type="RefSeq" id="WP_048105817.1">
    <property type="nucleotide sequence ID" value="NZ_CP009517.1"/>
</dbReference>
<dbReference type="EMBL" id="CP009517">
    <property type="protein sequence ID" value="AKB80747.1"/>
    <property type="molecule type" value="Genomic_DNA"/>
</dbReference>
<dbReference type="InterPro" id="IPR051052">
    <property type="entry name" value="Diverse_substrate_MTase"/>
</dbReference>
<dbReference type="HOGENOM" id="CLU_037990_2_7_2"/>
<name>A0A0E3SJD9_METBA</name>
<dbReference type="OrthoDB" id="1018at2157"/>
<dbReference type="AlphaFoldDB" id="A0A0E3SJD9"/>
<dbReference type="KEGG" id="mbak:MSBR3_0169"/>
<dbReference type="PANTHER" id="PTHR44942:SF4">
    <property type="entry name" value="METHYLTRANSFERASE TYPE 11 DOMAIN-CONTAINING PROTEIN"/>
    <property type="match status" value="1"/>
</dbReference>
<dbReference type="Gene3D" id="3.40.50.150">
    <property type="entry name" value="Vaccinia Virus protein VP39"/>
    <property type="match status" value="1"/>
</dbReference>
<dbReference type="GO" id="GO:0030798">
    <property type="term" value="F:trans-aconitate 2-methyltransferase activity"/>
    <property type="evidence" value="ECO:0007669"/>
    <property type="project" value="UniProtKB-EC"/>
</dbReference>
<feature type="domain" description="Methyltransferase type 11" evidence="4">
    <location>
        <begin position="42"/>
        <end position="140"/>
    </location>
</feature>
<evidence type="ECO:0000256" key="2">
    <source>
        <dbReference type="ARBA" id="ARBA00022603"/>
    </source>
</evidence>
<comment type="similarity">
    <text evidence="1">Belongs to the methyltransferase superfamily.</text>
</comment>
<sequence>MSEIDWDTPESAKIYDQNCDHQFQKGQTLIRIMKIKNGDSVLDIGCGTGRQALNVSEIIGQSGKLTCIDPSSYRIELARKKFGVNSSNNICFLVGQAEDLSSIPDNSINHAYFCSSFHWVDDKKIALNETYRVLKPGGSVGMTTLDRDSPNTMRKLVDPILAKYNITRNFELHKGINRVNAVELHNLLSEAGFTSISIESRMIPRQHRSPEEFLKRLEERDSSRNLLTDIPDEIKEKIKQEIYEEYIKIQNSTFAESGIVTLFAIATKPNE</sequence>
<dbReference type="Proteomes" id="UP000033066">
    <property type="component" value="Chromosome"/>
</dbReference>
<dbReference type="InterPro" id="IPR013216">
    <property type="entry name" value="Methyltransf_11"/>
</dbReference>